<accession>W6NBD3</accession>
<keyword evidence="1" id="KW-0378">Hydrolase</keyword>
<organism evidence="1">
    <name type="scientific">Haemonchus contortus</name>
    <name type="common">Barber pole worm</name>
    <dbReference type="NCBI Taxonomy" id="6289"/>
    <lineage>
        <taxon>Eukaryota</taxon>
        <taxon>Metazoa</taxon>
        <taxon>Ecdysozoa</taxon>
        <taxon>Nematoda</taxon>
        <taxon>Chromadorea</taxon>
        <taxon>Rhabditida</taxon>
        <taxon>Rhabditina</taxon>
        <taxon>Rhabditomorpha</taxon>
        <taxon>Strongyloidea</taxon>
        <taxon>Trichostrongylidae</taxon>
        <taxon>Haemonchus</taxon>
    </lineage>
</organism>
<dbReference type="AlphaFoldDB" id="W6NBD3"/>
<sequence>MGETLGGFRGDKGSWLWNDEAQGVLRQKKMAHKGWQKTRASEDLAAYRTSKRLAKAAVAKAKNTEMDALYEIPDSREGQRFVFGLAKARHRAT</sequence>
<dbReference type="GO" id="GO:0004519">
    <property type="term" value="F:endonuclease activity"/>
    <property type="evidence" value="ECO:0007669"/>
    <property type="project" value="UniProtKB-KW"/>
</dbReference>
<keyword evidence="1" id="KW-0540">Nuclease</keyword>
<proteinExistence type="predicted"/>
<name>W6NBD3_HAECO</name>
<keyword evidence="1" id="KW-0548">Nucleotidyltransferase</keyword>
<keyword evidence="1" id="KW-0255">Endonuclease</keyword>
<keyword evidence="1" id="KW-0808">Transferase</keyword>
<reference evidence="1" key="2">
    <citation type="submission" date="2013-05" db="EMBL/GenBank/DDBJ databases">
        <title>The genome and transcriptome of Haemonchus contortus: a key model parasite for drug and vaccine discovery.</title>
        <authorList>
            <person name="Laing R."/>
            <person name="Kikuchi T."/>
            <person name="Martinelli A."/>
            <person name="Tsai I.J."/>
            <person name="Beech R.N."/>
            <person name="Redman E."/>
            <person name="Holroyd N."/>
            <person name="Bartley D.J."/>
            <person name="Beasley H."/>
            <person name="Britton C."/>
            <person name="Curran D."/>
            <person name="Devaney E."/>
            <person name="Gilabert A."/>
            <person name="Jackson F."/>
            <person name="Hunt M."/>
            <person name="Johnston S."/>
            <person name="Kryukov I."/>
            <person name="Li K."/>
            <person name="Morrison A.A."/>
            <person name="Reid A.J."/>
            <person name="Sargison N."/>
            <person name="Saunders G."/>
            <person name="Wasmuth J.D."/>
            <person name="Wolstenholme A."/>
            <person name="Berriman M."/>
            <person name="Gilleard J.S."/>
            <person name="Cotton J.A."/>
        </authorList>
    </citation>
    <scope>NUCLEOTIDE SEQUENCE [LARGE SCALE GENOMIC DNA]</scope>
    <source>
        <strain evidence="1">ISE/inbred ISE</strain>
    </source>
</reference>
<protein>
    <submittedName>
        <fullName evidence="1">Endonuclease-reverse transcriptase HmRTE-e01</fullName>
    </submittedName>
</protein>
<reference evidence="1" key="1">
    <citation type="submission" date="2013-03" db="EMBL/GenBank/DDBJ databases">
        <authorList>
            <person name="Aslett M."/>
        </authorList>
    </citation>
    <scope>NUCLEOTIDE SEQUENCE [LARGE SCALE GENOMIC DNA]</scope>
    <source>
        <strain evidence="1">ISE/inbred ISE</strain>
    </source>
</reference>
<gene>
    <name evidence="1" type="ORF">HCOI_00182200</name>
</gene>
<dbReference type="GO" id="GO:0003964">
    <property type="term" value="F:RNA-directed DNA polymerase activity"/>
    <property type="evidence" value="ECO:0007669"/>
    <property type="project" value="UniProtKB-KW"/>
</dbReference>
<evidence type="ECO:0000313" key="1">
    <source>
        <dbReference type="EMBL" id="CDL94401.1"/>
    </source>
</evidence>
<comment type="caution">
    <text evidence="1">The sequence shown here is derived from an EMBL/GenBank/DDBJ whole genome shotgun (WGS) entry which is preliminary data.</text>
</comment>
<dbReference type="EMBL" id="CAVP010058303">
    <property type="protein sequence ID" value="CDL94401.1"/>
    <property type="molecule type" value="Genomic_DNA"/>
</dbReference>
<keyword evidence="1" id="KW-0695">RNA-directed DNA polymerase</keyword>